<keyword evidence="3" id="KW-1185">Reference proteome</keyword>
<evidence type="ECO:0008006" key="4">
    <source>
        <dbReference type="Google" id="ProtNLM"/>
    </source>
</evidence>
<gene>
    <name evidence="2" type="ORF">E2C01_051426</name>
</gene>
<dbReference type="AlphaFoldDB" id="A0A5B7GIP1"/>
<dbReference type="EMBL" id="VSRR010014791">
    <property type="protein sequence ID" value="MPC57446.1"/>
    <property type="molecule type" value="Genomic_DNA"/>
</dbReference>
<evidence type="ECO:0000313" key="3">
    <source>
        <dbReference type="Proteomes" id="UP000324222"/>
    </source>
</evidence>
<comment type="caution">
    <text evidence="2">The sequence shown here is derived from an EMBL/GenBank/DDBJ whole genome shotgun (WGS) entry which is preliminary data.</text>
</comment>
<organism evidence="2 3">
    <name type="scientific">Portunus trituberculatus</name>
    <name type="common">Swimming crab</name>
    <name type="synonym">Neptunus trituberculatus</name>
    <dbReference type="NCBI Taxonomy" id="210409"/>
    <lineage>
        <taxon>Eukaryota</taxon>
        <taxon>Metazoa</taxon>
        <taxon>Ecdysozoa</taxon>
        <taxon>Arthropoda</taxon>
        <taxon>Crustacea</taxon>
        <taxon>Multicrustacea</taxon>
        <taxon>Malacostraca</taxon>
        <taxon>Eumalacostraca</taxon>
        <taxon>Eucarida</taxon>
        <taxon>Decapoda</taxon>
        <taxon>Pleocyemata</taxon>
        <taxon>Brachyura</taxon>
        <taxon>Eubrachyura</taxon>
        <taxon>Portunoidea</taxon>
        <taxon>Portunidae</taxon>
        <taxon>Portuninae</taxon>
        <taxon>Portunus</taxon>
    </lineage>
</organism>
<proteinExistence type="predicted"/>
<evidence type="ECO:0000256" key="1">
    <source>
        <dbReference type="SAM" id="SignalP"/>
    </source>
</evidence>
<reference evidence="2 3" key="1">
    <citation type="submission" date="2019-05" db="EMBL/GenBank/DDBJ databases">
        <title>Another draft genome of Portunus trituberculatus and its Hox gene families provides insights of decapod evolution.</title>
        <authorList>
            <person name="Jeong J.-H."/>
            <person name="Song I."/>
            <person name="Kim S."/>
            <person name="Choi T."/>
            <person name="Kim D."/>
            <person name="Ryu S."/>
            <person name="Kim W."/>
        </authorList>
    </citation>
    <scope>NUCLEOTIDE SEQUENCE [LARGE SCALE GENOMIC DNA]</scope>
    <source>
        <tissue evidence="2">Muscle</tissue>
    </source>
</reference>
<keyword evidence="1" id="KW-0732">Signal</keyword>
<protein>
    <recommendedName>
        <fullName evidence="4">Secreted protein</fullName>
    </recommendedName>
</protein>
<feature type="signal peptide" evidence="1">
    <location>
        <begin position="1"/>
        <end position="19"/>
    </location>
</feature>
<accession>A0A5B7GIP1</accession>
<evidence type="ECO:0000313" key="2">
    <source>
        <dbReference type="EMBL" id="MPC57446.1"/>
    </source>
</evidence>
<dbReference type="Proteomes" id="UP000324222">
    <property type="component" value="Unassembled WGS sequence"/>
</dbReference>
<sequence>MSPVNTHLILALCCKVVVASSLRLPTNCHENPGALVHYRKSLNHAGQPAKLPRLHDSEPRKGFSVVNGGVRSIGSRDHGSNLRHPYPFTKCRVLGVGNA</sequence>
<name>A0A5B7GIP1_PORTR</name>
<feature type="chain" id="PRO_5022831035" description="Secreted protein" evidence="1">
    <location>
        <begin position="20"/>
        <end position="99"/>
    </location>
</feature>